<name>A0ABU2WYB5_9ACTN</name>
<accession>A0ABU2WYB5</accession>
<evidence type="ECO:0000313" key="2">
    <source>
        <dbReference type="Proteomes" id="UP001180973"/>
    </source>
</evidence>
<gene>
    <name evidence="1" type="ORF">RM555_18160</name>
</gene>
<dbReference type="EMBL" id="JAVRFL010000020">
    <property type="protein sequence ID" value="MDT0530922.1"/>
    <property type="molecule type" value="Genomic_DNA"/>
</dbReference>
<evidence type="ECO:0000313" key="1">
    <source>
        <dbReference type="EMBL" id="MDT0530922.1"/>
    </source>
</evidence>
<comment type="caution">
    <text evidence="1">The sequence shown here is derived from an EMBL/GenBank/DDBJ whole genome shotgun (WGS) entry which is preliminary data.</text>
</comment>
<keyword evidence="2" id="KW-1185">Reference proteome</keyword>
<protein>
    <submittedName>
        <fullName evidence="1">Uncharacterized protein</fullName>
    </submittedName>
</protein>
<dbReference type="Proteomes" id="UP001180973">
    <property type="component" value="Unassembled WGS sequence"/>
</dbReference>
<dbReference type="RefSeq" id="WP_311412877.1">
    <property type="nucleotide sequence ID" value="NZ_JAVRFL010000020.1"/>
</dbReference>
<reference evidence="1" key="1">
    <citation type="submission" date="2023-09" db="EMBL/GenBank/DDBJ databases">
        <title>30 novel species of actinomycetes from the DSMZ collection.</title>
        <authorList>
            <person name="Nouioui I."/>
        </authorList>
    </citation>
    <scope>NUCLEOTIDE SEQUENCE</scope>
    <source>
        <strain evidence="1">DSM 115977</strain>
    </source>
</reference>
<proteinExistence type="predicted"/>
<organism evidence="1 2">
    <name type="scientific">Micromonospora reichwaldensis</name>
    <dbReference type="NCBI Taxonomy" id="3075516"/>
    <lineage>
        <taxon>Bacteria</taxon>
        <taxon>Bacillati</taxon>
        <taxon>Actinomycetota</taxon>
        <taxon>Actinomycetes</taxon>
        <taxon>Micromonosporales</taxon>
        <taxon>Micromonosporaceae</taxon>
        <taxon>Micromonospora</taxon>
    </lineage>
</organism>
<sequence length="98" mass="10878">MADQAGDDPATVFAVPGDPLLAARDLVRLAAADRHDEFSRLLDSAELYLTQSQRAVRALWSEHGRVDAVTFDEITGLLLRCRDRLQELFDDVVRVPSA</sequence>